<evidence type="ECO:0000259" key="1">
    <source>
        <dbReference type="Pfam" id="PF00248"/>
    </source>
</evidence>
<dbReference type="SUPFAM" id="SSF51430">
    <property type="entry name" value="NAD(P)-linked oxidoreductase"/>
    <property type="match status" value="1"/>
</dbReference>
<reference evidence="2 3" key="1">
    <citation type="submission" date="2020-04" db="EMBL/GenBank/DDBJ databases">
        <authorList>
            <person name="Laetsch R D."/>
            <person name="Stevens L."/>
            <person name="Kumar S."/>
            <person name="Blaxter L. M."/>
        </authorList>
    </citation>
    <scope>NUCLEOTIDE SEQUENCE [LARGE SCALE GENOMIC DNA]</scope>
</reference>
<dbReference type="OrthoDB" id="48988at2759"/>
<dbReference type="InterPro" id="IPR044479">
    <property type="entry name" value="LGALDH-like"/>
</dbReference>
<name>A0A8S1EP94_9PELO</name>
<dbReference type="GO" id="GO:0010349">
    <property type="term" value="F:L-galactose dehydrogenase activity"/>
    <property type="evidence" value="ECO:0007669"/>
    <property type="project" value="InterPro"/>
</dbReference>
<dbReference type="Gene3D" id="3.20.20.100">
    <property type="entry name" value="NADP-dependent oxidoreductase domain"/>
    <property type="match status" value="1"/>
</dbReference>
<dbReference type="InterPro" id="IPR020471">
    <property type="entry name" value="AKR"/>
</dbReference>
<comment type="caution">
    <text evidence="2">The sequence shown here is derived from an EMBL/GenBank/DDBJ whole genome shotgun (WGS) entry which is preliminary data.</text>
</comment>
<protein>
    <recommendedName>
        <fullName evidence="1">NADP-dependent oxidoreductase domain-containing protein</fullName>
    </recommendedName>
</protein>
<dbReference type="Proteomes" id="UP000494206">
    <property type="component" value="Unassembled WGS sequence"/>
</dbReference>
<proteinExistence type="predicted"/>
<dbReference type="InterPro" id="IPR036812">
    <property type="entry name" value="NAD(P)_OxRdtase_dom_sf"/>
</dbReference>
<dbReference type="CDD" id="cd19163">
    <property type="entry name" value="AKR_galDH"/>
    <property type="match status" value="1"/>
</dbReference>
<dbReference type="Pfam" id="PF00248">
    <property type="entry name" value="Aldo_ket_red"/>
    <property type="match status" value="1"/>
</dbReference>
<organism evidence="2 3">
    <name type="scientific">Caenorhabditis bovis</name>
    <dbReference type="NCBI Taxonomy" id="2654633"/>
    <lineage>
        <taxon>Eukaryota</taxon>
        <taxon>Metazoa</taxon>
        <taxon>Ecdysozoa</taxon>
        <taxon>Nematoda</taxon>
        <taxon>Chromadorea</taxon>
        <taxon>Rhabditida</taxon>
        <taxon>Rhabditina</taxon>
        <taxon>Rhabditomorpha</taxon>
        <taxon>Rhabditoidea</taxon>
        <taxon>Rhabditidae</taxon>
        <taxon>Peloderinae</taxon>
        <taxon>Caenorhabditis</taxon>
    </lineage>
</organism>
<feature type="domain" description="NADP-dependent oxidoreductase" evidence="1">
    <location>
        <begin position="91"/>
        <end position="362"/>
    </location>
</feature>
<gene>
    <name evidence="2" type="ORF">CBOVIS_LOCUS5654</name>
</gene>
<dbReference type="InterPro" id="IPR023210">
    <property type="entry name" value="NADP_OxRdtase_dom"/>
</dbReference>
<accession>A0A8S1EP94</accession>
<dbReference type="PANTHER" id="PTHR42686">
    <property type="entry name" value="GH17980P-RELATED"/>
    <property type="match status" value="1"/>
</dbReference>
<dbReference type="AlphaFoldDB" id="A0A8S1EP94"/>
<dbReference type="EMBL" id="CADEPM010000003">
    <property type="protein sequence ID" value="CAB3403140.1"/>
    <property type="molecule type" value="Genomic_DNA"/>
</dbReference>
<dbReference type="GO" id="GO:0005829">
    <property type="term" value="C:cytosol"/>
    <property type="evidence" value="ECO:0007669"/>
    <property type="project" value="TreeGrafter"/>
</dbReference>
<keyword evidence="3" id="KW-1185">Reference proteome</keyword>
<dbReference type="PANTHER" id="PTHR42686:SF1">
    <property type="entry name" value="GH17980P-RELATED"/>
    <property type="match status" value="1"/>
</dbReference>
<dbReference type="FunFam" id="3.20.20.100:FF:000011">
    <property type="entry name" value="Aldo/keto reductase"/>
    <property type="match status" value="1"/>
</dbReference>
<evidence type="ECO:0000313" key="3">
    <source>
        <dbReference type="Proteomes" id="UP000494206"/>
    </source>
</evidence>
<evidence type="ECO:0000313" key="2">
    <source>
        <dbReference type="EMBL" id="CAB3403140.1"/>
    </source>
</evidence>
<sequence length="449" mass="50514">MQSHTFSRSRGVPIYMNGSVSQQRLAGRVSEPSTSRQIPRSISLAPNLRNHSNQHQDPNLPPTFVPRFHEEAAVRRMIYRKIPGTDMKISKISFGAAPIGGMFGNVEDSITQIIETAIRQGINYIDTGYWYSQSRSESILGKALSKIPRKSYYISTKVGRFELDYARTFDFRADKILESLTNSLKRLQLTYIDICYVQIHDADIAPNESIVLYETLQALEMAKASGKIRHIGLTGYPLDKLVQVVDCASTRIDFVMTYCKGTLNNNSLGQFVPWFQARSIAVVNSGALSWGLLTDKGPPPWHPANDEIREACLAAVTYTSSKNLNISKIALDYALNFPGISTCLVGMDSIQQVRENVELCVCGRITEVEQRVRDRIMRRYLDRLENAGWEGVDVAQYWKKLKKLGLTALATHRHSSVESLASTLNGFSLYSSPSSSELRTPRRRRNNLH</sequence>